<gene>
    <name evidence="1" type="ORF">D3869_08950</name>
</gene>
<dbReference type="Proteomes" id="UP000298693">
    <property type="component" value="Chromosome"/>
</dbReference>
<evidence type="ECO:0000313" key="2">
    <source>
        <dbReference type="Proteomes" id="UP000298693"/>
    </source>
</evidence>
<sequence>MDDRGDNEENAEGAPGGLYGVRPAGREGWFLRDHRGDRAALIAVLAAEGIVAEVVEIAPFLRRGPMSLPDFILDEMALHFGWSFDPAIDGWRAPGEALSPFPSTPLPVDRIDVRYEVPRGFLMPITIAAGGQSVTFDVTNTFDPIPGITPWLERVLDGEHPRLTIDREGEYTELHVLPTDQGVRLVVALLEEEWSTPIDVRLSRLALIAGFYRPLVEVWESDALVTEGWRRWHFDLAVGSSGLTAADHVPYSVRSARIDAALADHPDSVGETP</sequence>
<accession>A0A4D8R1Q9</accession>
<dbReference type="RefSeq" id="WP_137139757.1">
    <property type="nucleotide sequence ID" value="NZ_CP032345.1"/>
</dbReference>
<dbReference type="AlphaFoldDB" id="A0A4D8R1Q9"/>
<organism evidence="1 2">
    <name type="scientific">Azospirillum brasilense</name>
    <dbReference type="NCBI Taxonomy" id="192"/>
    <lineage>
        <taxon>Bacteria</taxon>
        <taxon>Pseudomonadati</taxon>
        <taxon>Pseudomonadota</taxon>
        <taxon>Alphaproteobacteria</taxon>
        <taxon>Rhodospirillales</taxon>
        <taxon>Azospirillaceae</taxon>
        <taxon>Azospirillum</taxon>
    </lineage>
</organism>
<evidence type="ECO:0000313" key="1">
    <source>
        <dbReference type="EMBL" id="QCO15340.1"/>
    </source>
</evidence>
<dbReference type="EMBL" id="CP032345">
    <property type="protein sequence ID" value="QCO15340.1"/>
    <property type="molecule type" value="Genomic_DNA"/>
</dbReference>
<name>A0A4D8R1Q9_AZOBR</name>
<protein>
    <submittedName>
        <fullName evidence="1">Uncharacterized protein</fullName>
    </submittedName>
</protein>
<proteinExistence type="predicted"/>
<reference evidence="1 2" key="1">
    <citation type="submission" date="2018-09" db="EMBL/GenBank/DDBJ databases">
        <title>Whole genome based analysis of evolution and adaptive divergence in Indian and Brazilian strains of Azospirillum brasilense.</title>
        <authorList>
            <person name="Singh C."/>
            <person name="Tripathi A.K."/>
        </authorList>
    </citation>
    <scope>NUCLEOTIDE SEQUENCE [LARGE SCALE GENOMIC DNA]</scope>
    <source>
        <strain evidence="1 2">MTCC4039</strain>
    </source>
</reference>